<feature type="transmembrane region" description="Helical" evidence="5">
    <location>
        <begin position="189"/>
        <end position="208"/>
    </location>
</feature>
<proteinExistence type="predicted"/>
<feature type="transmembrane region" description="Helical" evidence="5">
    <location>
        <begin position="315"/>
        <end position="336"/>
    </location>
</feature>
<keyword evidence="3 5" id="KW-1133">Transmembrane helix</keyword>
<feature type="transmembrane region" description="Helical" evidence="5">
    <location>
        <begin position="284"/>
        <end position="303"/>
    </location>
</feature>
<evidence type="ECO:0000256" key="3">
    <source>
        <dbReference type="ARBA" id="ARBA00022989"/>
    </source>
</evidence>
<evidence type="ECO:0000256" key="5">
    <source>
        <dbReference type="SAM" id="Phobius"/>
    </source>
</evidence>
<protein>
    <submittedName>
        <fullName evidence="6">DoxX family membrane protein</fullName>
    </submittedName>
</protein>
<keyword evidence="7" id="KW-1185">Reference proteome</keyword>
<comment type="subcellular location">
    <subcellularLocation>
        <location evidence="1">Membrane</location>
        <topology evidence="1">Multi-pass membrane protein</topology>
    </subcellularLocation>
</comment>
<feature type="transmembrane region" description="Helical" evidence="5">
    <location>
        <begin position="162"/>
        <end position="182"/>
    </location>
</feature>
<dbReference type="EMBL" id="JAAOIW010000002">
    <property type="protein sequence ID" value="NHN29495.1"/>
    <property type="molecule type" value="Genomic_DNA"/>
</dbReference>
<evidence type="ECO:0000256" key="1">
    <source>
        <dbReference type="ARBA" id="ARBA00004141"/>
    </source>
</evidence>
<keyword evidence="2 5" id="KW-0812">Transmembrane</keyword>
<dbReference type="Pfam" id="PF07681">
    <property type="entry name" value="DoxX"/>
    <property type="match status" value="1"/>
</dbReference>
<feature type="transmembrane region" description="Helical" evidence="5">
    <location>
        <begin position="46"/>
        <end position="70"/>
    </location>
</feature>
<keyword evidence="4 5" id="KW-0472">Membrane</keyword>
<feature type="transmembrane region" description="Helical" evidence="5">
    <location>
        <begin position="6"/>
        <end position="26"/>
    </location>
</feature>
<accession>A0ABX0IZT3</accession>
<evidence type="ECO:0000256" key="2">
    <source>
        <dbReference type="ARBA" id="ARBA00022692"/>
    </source>
</evidence>
<evidence type="ECO:0000313" key="7">
    <source>
        <dbReference type="Proteomes" id="UP001165962"/>
    </source>
</evidence>
<feature type="transmembrane region" description="Helical" evidence="5">
    <location>
        <begin position="90"/>
        <end position="115"/>
    </location>
</feature>
<evidence type="ECO:0000313" key="6">
    <source>
        <dbReference type="EMBL" id="NHN29495.1"/>
    </source>
</evidence>
<organism evidence="6 7">
    <name type="scientific">Paenibacillus agricola</name>
    <dbReference type="NCBI Taxonomy" id="2716264"/>
    <lineage>
        <taxon>Bacteria</taxon>
        <taxon>Bacillati</taxon>
        <taxon>Bacillota</taxon>
        <taxon>Bacilli</taxon>
        <taxon>Bacillales</taxon>
        <taxon>Paenibacillaceae</taxon>
        <taxon>Paenibacillus</taxon>
    </lineage>
</organism>
<comment type="caution">
    <text evidence="6">The sequence shown here is derived from an EMBL/GenBank/DDBJ whole genome shotgun (WGS) entry which is preliminary data.</text>
</comment>
<dbReference type="Proteomes" id="UP001165962">
    <property type="component" value="Unassembled WGS sequence"/>
</dbReference>
<reference evidence="6" key="1">
    <citation type="submission" date="2020-03" db="EMBL/GenBank/DDBJ databases">
        <title>Draft sequencing of Paenibacilllus sp. S3N08.</title>
        <authorList>
            <person name="Kim D.-U."/>
        </authorList>
    </citation>
    <scope>NUCLEOTIDE SEQUENCE</scope>
    <source>
        <strain evidence="6">S3N08</strain>
    </source>
</reference>
<sequence length="337" mass="38182">MRKHSVTFLLSFTICFVLSMTMPLAAQAHVKWFTDLQPVKEAMTQIISPLFMALALLIAVLLAVLTQLLPTLNNLKFMQKVDRQLDKLRVYSILLLKYGLAVALLIQVLSGSLFVPEFELLTQQQSILLWISIVLLLVPHHYATKAGALVILYLFLDLTLEAGWFHMLDYGFYVAIIVALLLEKTKLSAWGFPFLYLGTGLSLCWVAVEKWVFPLMAVDIIQHHGVPTFGFSPEAFVTMAAFIEFVVGYLLVVGILNRILSLVLTGIFVSTTMLFGMTELVGHFMIHMILVIFIIEGVSFYKPPIDMHKTKLDQMVFVSLNFIFVLSTFLLIYYRFA</sequence>
<feature type="transmembrane region" description="Helical" evidence="5">
    <location>
        <begin position="235"/>
        <end position="252"/>
    </location>
</feature>
<dbReference type="InterPro" id="IPR032808">
    <property type="entry name" value="DoxX"/>
</dbReference>
<dbReference type="RefSeq" id="WP_166147509.1">
    <property type="nucleotide sequence ID" value="NZ_JAAOIW010000002.1"/>
</dbReference>
<gene>
    <name evidence="6" type="ORF">G9U52_06570</name>
</gene>
<evidence type="ECO:0000256" key="4">
    <source>
        <dbReference type="ARBA" id="ARBA00023136"/>
    </source>
</evidence>
<name>A0ABX0IZT3_9BACL</name>